<evidence type="ECO:0000313" key="2">
    <source>
        <dbReference type="EMBL" id="KAJ1178697.1"/>
    </source>
</evidence>
<proteinExistence type="predicted"/>
<dbReference type="Proteomes" id="UP001066276">
    <property type="component" value="Chromosome 3_2"/>
</dbReference>
<reference evidence="2" key="1">
    <citation type="journal article" date="2022" name="bioRxiv">
        <title>Sequencing and chromosome-scale assembly of the giantPleurodeles waltlgenome.</title>
        <authorList>
            <person name="Brown T."/>
            <person name="Elewa A."/>
            <person name="Iarovenko S."/>
            <person name="Subramanian E."/>
            <person name="Araus A.J."/>
            <person name="Petzold A."/>
            <person name="Susuki M."/>
            <person name="Suzuki K.-i.T."/>
            <person name="Hayashi T."/>
            <person name="Toyoda A."/>
            <person name="Oliveira C."/>
            <person name="Osipova E."/>
            <person name="Leigh N.D."/>
            <person name="Simon A."/>
            <person name="Yun M.H."/>
        </authorList>
    </citation>
    <scope>NUCLEOTIDE SEQUENCE</scope>
    <source>
        <strain evidence="2">20211129_DDA</strain>
        <tissue evidence="2">Liver</tissue>
    </source>
</reference>
<evidence type="ECO:0000256" key="1">
    <source>
        <dbReference type="SAM" id="MobiDB-lite"/>
    </source>
</evidence>
<name>A0AAV7TSQ0_PLEWA</name>
<keyword evidence="3" id="KW-1185">Reference proteome</keyword>
<dbReference type="AlphaFoldDB" id="A0AAV7TSQ0"/>
<protein>
    <submittedName>
        <fullName evidence="2">Uncharacterized protein</fullName>
    </submittedName>
</protein>
<gene>
    <name evidence="2" type="ORF">NDU88_003939</name>
</gene>
<comment type="caution">
    <text evidence="2">The sequence shown here is derived from an EMBL/GenBank/DDBJ whole genome shotgun (WGS) entry which is preliminary data.</text>
</comment>
<dbReference type="EMBL" id="JANPWB010000006">
    <property type="protein sequence ID" value="KAJ1178697.1"/>
    <property type="molecule type" value="Genomic_DNA"/>
</dbReference>
<organism evidence="2 3">
    <name type="scientific">Pleurodeles waltl</name>
    <name type="common">Iberian ribbed newt</name>
    <dbReference type="NCBI Taxonomy" id="8319"/>
    <lineage>
        <taxon>Eukaryota</taxon>
        <taxon>Metazoa</taxon>
        <taxon>Chordata</taxon>
        <taxon>Craniata</taxon>
        <taxon>Vertebrata</taxon>
        <taxon>Euteleostomi</taxon>
        <taxon>Amphibia</taxon>
        <taxon>Batrachia</taxon>
        <taxon>Caudata</taxon>
        <taxon>Salamandroidea</taxon>
        <taxon>Salamandridae</taxon>
        <taxon>Pleurodelinae</taxon>
        <taxon>Pleurodeles</taxon>
    </lineage>
</organism>
<feature type="compositionally biased region" description="Basic and acidic residues" evidence="1">
    <location>
        <begin position="57"/>
        <end position="66"/>
    </location>
</feature>
<feature type="region of interest" description="Disordered" evidence="1">
    <location>
        <begin position="57"/>
        <end position="77"/>
    </location>
</feature>
<accession>A0AAV7TSQ0</accession>
<evidence type="ECO:0000313" key="3">
    <source>
        <dbReference type="Proteomes" id="UP001066276"/>
    </source>
</evidence>
<sequence length="146" mass="15381">MSTLFALLFDLVIEPGAKNAKRKVKISLPHVAGPFPVPPRVRVAGLLVSISRETGRLAADGKDRGRAPPPHKAHPVGLLPFESAGAAATVADAPRGFCGRREARLRTPYSVLQTPAVPAAPGALRDVLTRMRMRMRDSGSGSEGGS</sequence>